<reference evidence="2" key="2">
    <citation type="submission" date="2015-06" db="UniProtKB">
        <authorList>
            <consortium name="EnsemblMetazoa"/>
        </authorList>
    </citation>
    <scope>IDENTIFICATION</scope>
</reference>
<dbReference type="EMBL" id="CAEY01000172">
    <property type="status" value="NOT_ANNOTATED_CDS"/>
    <property type="molecule type" value="Genomic_DNA"/>
</dbReference>
<dbReference type="OMA" id="NINGRRY"/>
<evidence type="ECO:0000313" key="3">
    <source>
        <dbReference type="Proteomes" id="UP000015104"/>
    </source>
</evidence>
<reference evidence="3" key="1">
    <citation type="submission" date="2011-08" db="EMBL/GenBank/DDBJ databases">
        <authorList>
            <person name="Rombauts S."/>
        </authorList>
    </citation>
    <scope>NUCLEOTIDE SEQUENCE</scope>
    <source>
        <strain evidence="3">London</strain>
    </source>
</reference>
<protein>
    <submittedName>
        <fullName evidence="2">Uncharacterized protein</fullName>
    </submittedName>
</protein>
<gene>
    <name evidence="2" type="primary">107364960</name>
</gene>
<dbReference type="AlphaFoldDB" id="T1KK21"/>
<dbReference type="Proteomes" id="UP000015104">
    <property type="component" value="Unassembled WGS sequence"/>
</dbReference>
<keyword evidence="1" id="KW-1133">Transmembrane helix</keyword>
<accession>T1KK21</accession>
<proteinExistence type="predicted"/>
<feature type="transmembrane region" description="Helical" evidence="1">
    <location>
        <begin position="6"/>
        <end position="29"/>
    </location>
</feature>
<organism evidence="2 3">
    <name type="scientific">Tetranychus urticae</name>
    <name type="common">Two-spotted spider mite</name>
    <dbReference type="NCBI Taxonomy" id="32264"/>
    <lineage>
        <taxon>Eukaryota</taxon>
        <taxon>Metazoa</taxon>
        <taxon>Ecdysozoa</taxon>
        <taxon>Arthropoda</taxon>
        <taxon>Chelicerata</taxon>
        <taxon>Arachnida</taxon>
        <taxon>Acari</taxon>
        <taxon>Acariformes</taxon>
        <taxon>Trombidiformes</taxon>
        <taxon>Prostigmata</taxon>
        <taxon>Eleutherengona</taxon>
        <taxon>Raphignathae</taxon>
        <taxon>Tetranychoidea</taxon>
        <taxon>Tetranychidae</taxon>
        <taxon>Tetranychus</taxon>
    </lineage>
</organism>
<name>T1KK21_TETUR</name>
<evidence type="ECO:0000256" key="1">
    <source>
        <dbReference type="SAM" id="Phobius"/>
    </source>
</evidence>
<dbReference type="EnsemblMetazoa" id="tetur13g02080.1">
    <property type="protein sequence ID" value="tetur13g02080.1"/>
    <property type="gene ID" value="tetur13g02080"/>
</dbReference>
<sequence>MKFLGLINLIVFSLLSTILVINGVTGFRLRRALFDPVMNNPASTTNLGQSSFPWFGPSLSQQSFPFPNFPSADQIRRQVQSYISAVTQHIKDQQVQNSVNCTPSETKTEIININGRRYNRTVTTCLASGSGSAASAISSSTIPLDN</sequence>
<dbReference type="KEGG" id="tut:107364960"/>
<dbReference type="HOGENOM" id="CLU_1779803_0_0_1"/>
<evidence type="ECO:0000313" key="2">
    <source>
        <dbReference type="EnsemblMetazoa" id="tetur13g02080.1"/>
    </source>
</evidence>
<keyword evidence="1" id="KW-0472">Membrane</keyword>
<keyword evidence="3" id="KW-1185">Reference proteome</keyword>
<keyword evidence="1" id="KW-0812">Transmembrane</keyword>